<dbReference type="CDD" id="cd00180">
    <property type="entry name" value="PKc"/>
    <property type="match status" value="1"/>
</dbReference>
<dbReference type="PROSITE" id="PS50297">
    <property type="entry name" value="ANK_REP_REGION"/>
    <property type="match status" value="1"/>
</dbReference>
<evidence type="ECO:0000313" key="4">
    <source>
        <dbReference type="EMBL" id="KJK78028.1"/>
    </source>
</evidence>
<evidence type="ECO:0000256" key="2">
    <source>
        <dbReference type="PROSITE-ProRule" id="PRU00023"/>
    </source>
</evidence>
<dbReference type="EMBL" id="KE384736">
    <property type="protein sequence ID" value="KJK78028.1"/>
    <property type="molecule type" value="Genomic_DNA"/>
</dbReference>
<dbReference type="PROSITE" id="PS00108">
    <property type="entry name" value="PROTEIN_KINASE_ST"/>
    <property type="match status" value="1"/>
</dbReference>
<dbReference type="Gene3D" id="1.25.40.20">
    <property type="entry name" value="Ankyrin repeat-containing domain"/>
    <property type="match status" value="1"/>
</dbReference>
<evidence type="ECO:0000313" key="5">
    <source>
        <dbReference type="Proteomes" id="UP000054544"/>
    </source>
</evidence>
<dbReference type="PANTHER" id="PTHR46082:SF11">
    <property type="entry name" value="AAA+ ATPASE DOMAIN-CONTAINING PROTEIN-RELATED"/>
    <property type="match status" value="1"/>
</dbReference>
<dbReference type="GO" id="GO:0004672">
    <property type="term" value="F:protein kinase activity"/>
    <property type="evidence" value="ECO:0007669"/>
    <property type="project" value="InterPro"/>
</dbReference>
<dbReference type="SUPFAM" id="SSF52540">
    <property type="entry name" value="P-loop containing nucleoside triphosphate hydrolases"/>
    <property type="match status" value="1"/>
</dbReference>
<protein>
    <recommendedName>
        <fullName evidence="3">Protein kinase domain-containing protein</fullName>
    </recommendedName>
</protein>
<dbReference type="PROSITE" id="PS50011">
    <property type="entry name" value="PROTEIN_KINASE_DOM"/>
    <property type="match status" value="1"/>
</dbReference>
<accession>A0A0D9NW66</accession>
<dbReference type="Pfam" id="PF12796">
    <property type="entry name" value="Ank_2"/>
    <property type="match status" value="1"/>
</dbReference>
<dbReference type="Proteomes" id="UP000054544">
    <property type="component" value="Unassembled WGS sequence"/>
</dbReference>
<organism evidence="4 5">
    <name type="scientific">Metarhizium anisopliae BRIP 53293</name>
    <dbReference type="NCBI Taxonomy" id="1291518"/>
    <lineage>
        <taxon>Eukaryota</taxon>
        <taxon>Fungi</taxon>
        <taxon>Dikarya</taxon>
        <taxon>Ascomycota</taxon>
        <taxon>Pezizomycotina</taxon>
        <taxon>Sordariomycetes</taxon>
        <taxon>Hypocreomycetidae</taxon>
        <taxon>Hypocreales</taxon>
        <taxon>Clavicipitaceae</taxon>
        <taxon>Metarhizium</taxon>
    </lineage>
</organism>
<dbReference type="InterPro" id="IPR008271">
    <property type="entry name" value="Ser/Thr_kinase_AS"/>
</dbReference>
<dbReference type="SUPFAM" id="SSF56112">
    <property type="entry name" value="Protein kinase-like (PK-like)"/>
    <property type="match status" value="1"/>
</dbReference>
<dbReference type="Gene3D" id="3.40.50.300">
    <property type="entry name" value="P-loop containing nucleotide triphosphate hydrolases"/>
    <property type="match status" value="1"/>
</dbReference>
<dbReference type="Pfam" id="PF24883">
    <property type="entry name" value="NPHP3_N"/>
    <property type="match status" value="1"/>
</dbReference>
<dbReference type="Gene3D" id="1.10.510.10">
    <property type="entry name" value="Transferase(Phosphotransferase) domain 1"/>
    <property type="match status" value="1"/>
</dbReference>
<dbReference type="InterPro" id="IPR027417">
    <property type="entry name" value="P-loop_NTPase"/>
</dbReference>
<dbReference type="InterPro" id="IPR002110">
    <property type="entry name" value="Ankyrin_rpt"/>
</dbReference>
<feature type="domain" description="Protein kinase" evidence="3">
    <location>
        <begin position="723"/>
        <end position="1054"/>
    </location>
</feature>
<dbReference type="InterPro" id="IPR035994">
    <property type="entry name" value="Nucleoside_phosphorylase_sf"/>
</dbReference>
<dbReference type="AlphaFoldDB" id="A0A0D9NW66"/>
<proteinExistence type="predicted"/>
<reference evidence="5" key="1">
    <citation type="journal article" date="2014" name="BMC Genomics">
        <title>The genome sequence of the biocontrol fungus Metarhizium anisopliae and comparative genomics of Metarhizium species.</title>
        <authorList>
            <person name="Pattemore J.A."/>
            <person name="Hane J.K."/>
            <person name="Williams A.H."/>
            <person name="Wilson B.A."/>
            <person name="Stodart B.J."/>
            <person name="Ash G.J."/>
        </authorList>
    </citation>
    <scope>NUCLEOTIDE SEQUENCE [LARGE SCALE GENOMIC DNA]</scope>
    <source>
        <strain evidence="5">BRIP 53293</strain>
    </source>
</reference>
<gene>
    <name evidence="4" type="ORF">H634G_06611</name>
</gene>
<dbReference type="SMART" id="SM00220">
    <property type="entry name" value="S_TKc"/>
    <property type="match status" value="1"/>
</dbReference>
<sequence length="1143" mass="130161">MSDPCDYLVGWICATWTEYVAAQAALDKEHEQPEHLSPNDSNDYSLGIIGDHNVAISCSPYSEYKLASTATVATNMLQSFPNIRMGLLVGIGGGVPSRQHDIRLGDIVVGIPRDGQGSVFQYDFNETVNTRAFRKTQFLGPLPFSVLKEVTSFRAEKEYDRYKIQEVKNRILLKSPTLRKIYKKPDLDADLLLDPEVSHILTAADFYYRSNLRRSQNTPTVHYGVIASAKQPITDAALRDALAAQRNVLCFDTEAADFQNPFPYLVIRGICDYSDSHRDIEWQGYAVLAAAAYAKVLLTRIRSRSSRLKAWTRVIDILSGTAEKNDIIGRTYSKEEREMMLNWLTLFDYAPQQANYLQERQPGTKLWFQKTSEYKQWLNGNHFKTLFCPGGPGSGKTILACAIFNDLLVRFRHKKDIGIAYIYFSYRRKDKQEIYDLLASLLRQLSQARSPLPETVSVLYDTHKHGSTIPSLEEISKALHSVAALYRQVYIVVDALDECENSGTRARFLSELFSLRDKNRVQIFVTSRYISEITEQFKSGPFLDLHAGTDMFEEDQFFKFRASTEEISSYLDSQLCKLPCSLIQNSEIRAQIKARIIESACSTIFLAQLQFNSLLDKFTPRNIRSALKRLPTGSNSYHQTHADTMKRIMSQTLAARELAKQVLSWLTFTKRPLTTLELRYALAVEVGQCKLDEENLPQIENIVASPFELAWSKKRLDLFAYEVDKEATINQGAQANCAVLRNDYGRGTPRLIFRKTFTWSKSAAGNKIRRYLLREHRIFQKLNHPFIVSYLGYQENIRLQEASLYMEFCEGGDLESQHVYKPDSHDDSDSTSQLDLIHPVPLREEEVWVITFQLAAAMAYLHHGLTIRGPGTFSFARHWEPVIHRDIKPANVVLKPVVDKIPIAKLCDLGLAKAIVGEEKQTRRVGTPDYSPPEVRLGKGWTIQGDIYSFGATVDDLYKEAEPQPELRALLDSCKSLDKSARPSSLSILEIAQEHVSKHEKEMCFNLNQFFKSGSGGYLLQSLLEIASGLDEIAAFGDEVRLRRKRILERLRLLCDDGAGEVFDKHSKSLHLSVLLNHLDKFRELLATGKDIDVDEKWENSGWTPLHLAFQEDKQDVVALLIKYGADPDINDKYNRRPDYYKE</sequence>
<dbReference type="InterPro" id="IPR011009">
    <property type="entry name" value="Kinase-like_dom_sf"/>
</dbReference>
<dbReference type="GO" id="GO:0009116">
    <property type="term" value="P:nucleoside metabolic process"/>
    <property type="evidence" value="ECO:0007669"/>
    <property type="project" value="InterPro"/>
</dbReference>
<dbReference type="OrthoDB" id="4955385at2759"/>
<dbReference type="InterPro" id="IPR053137">
    <property type="entry name" value="NLR-like"/>
</dbReference>
<dbReference type="InterPro" id="IPR056884">
    <property type="entry name" value="NPHP3-like_N"/>
</dbReference>
<keyword evidence="1" id="KW-0677">Repeat</keyword>
<dbReference type="SUPFAM" id="SSF53167">
    <property type="entry name" value="Purine and uridine phosphorylases"/>
    <property type="match status" value="1"/>
</dbReference>
<name>A0A0D9NW66_METAN</name>
<dbReference type="PANTHER" id="PTHR46082">
    <property type="entry name" value="ATP/GTP-BINDING PROTEIN-RELATED"/>
    <property type="match status" value="1"/>
</dbReference>
<dbReference type="Pfam" id="PF00069">
    <property type="entry name" value="Pkinase"/>
    <property type="match status" value="1"/>
</dbReference>
<dbReference type="PROSITE" id="PS50088">
    <property type="entry name" value="ANK_REPEAT"/>
    <property type="match status" value="1"/>
</dbReference>
<dbReference type="InterPro" id="IPR000719">
    <property type="entry name" value="Prot_kinase_dom"/>
</dbReference>
<feature type="repeat" description="ANK" evidence="2">
    <location>
        <begin position="1101"/>
        <end position="1133"/>
    </location>
</feature>
<dbReference type="STRING" id="1291518.A0A0D9NW66"/>
<dbReference type="InterPro" id="IPR036770">
    <property type="entry name" value="Ankyrin_rpt-contain_sf"/>
</dbReference>
<dbReference type="GO" id="GO:0005524">
    <property type="term" value="F:ATP binding"/>
    <property type="evidence" value="ECO:0007669"/>
    <property type="project" value="InterPro"/>
</dbReference>
<dbReference type="SMART" id="SM00248">
    <property type="entry name" value="ANK"/>
    <property type="match status" value="2"/>
</dbReference>
<evidence type="ECO:0000256" key="1">
    <source>
        <dbReference type="ARBA" id="ARBA00022737"/>
    </source>
</evidence>
<keyword evidence="5" id="KW-1185">Reference proteome</keyword>
<dbReference type="SUPFAM" id="SSF48403">
    <property type="entry name" value="Ankyrin repeat"/>
    <property type="match status" value="1"/>
</dbReference>
<keyword evidence="2" id="KW-0040">ANK repeat</keyword>
<evidence type="ECO:0000259" key="3">
    <source>
        <dbReference type="PROSITE" id="PS50011"/>
    </source>
</evidence>
<dbReference type="Gene3D" id="3.40.50.1580">
    <property type="entry name" value="Nucleoside phosphorylase domain"/>
    <property type="match status" value="1"/>
</dbReference>